<feature type="transmembrane region" description="Helical" evidence="2">
    <location>
        <begin position="17"/>
        <end position="34"/>
    </location>
</feature>
<organism evidence="3 4">
    <name type="scientific">Vermiconidia calcicola</name>
    <dbReference type="NCBI Taxonomy" id="1690605"/>
    <lineage>
        <taxon>Eukaryota</taxon>
        <taxon>Fungi</taxon>
        <taxon>Dikarya</taxon>
        <taxon>Ascomycota</taxon>
        <taxon>Pezizomycotina</taxon>
        <taxon>Dothideomycetes</taxon>
        <taxon>Dothideomycetidae</taxon>
        <taxon>Mycosphaerellales</taxon>
        <taxon>Extremaceae</taxon>
        <taxon>Vermiconidia</taxon>
    </lineage>
</organism>
<feature type="region of interest" description="Disordered" evidence="1">
    <location>
        <begin position="169"/>
        <end position="218"/>
    </location>
</feature>
<evidence type="ECO:0000256" key="2">
    <source>
        <dbReference type="SAM" id="Phobius"/>
    </source>
</evidence>
<feature type="compositionally biased region" description="Basic residues" evidence="1">
    <location>
        <begin position="187"/>
        <end position="198"/>
    </location>
</feature>
<evidence type="ECO:0008006" key="5">
    <source>
        <dbReference type="Google" id="ProtNLM"/>
    </source>
</evidence>
<evidence type="ECO:0000313" key="4">
    <source>
        <dbReference type="Proteomes" id="UP001345827"/>
    </source>
</evidence>
<evidence type="ECO:0000313" key="3">
    <source>
        <dbReference type="EMBL" id="KAK5539691.1"/>
    </source>
</evidence>
<feature type="compositionally biased region" description="Polar residues" evidence="1">
    <location>
        <begin position="174"/>
        <end position="183"/>
    </location>
</feature>
<comment type="caution">
    <text evidence="3">The sequence shown here is derived from an EMBL/GenBank/DDBJ whole genome shotgun (WGS) entry which is preliminary data.</text>
</comment>
<gene>
    <name evidence="3" type="ORF">LTR25_003396</name>
</gene>
<feature type="region of interest" description="Disordered" evidence="1">
    <location>
        <begin position="242"/>
        <end position="271"/>
    </location>
</feature>
<sequence length="271" mass="28917">MAFGGALLRFGQTGLRLLEFACAAIVLGIYSYFLSVEADKNIHIPAWQKAVEGMSGAACLYLIFCVLLTLFLGGIRFFAFIAILLDLCFVGCFAAIAYYTRHGANSCKGVVNTPLGTGLSGQAAPGAGDWGYVCSLNTACFAVSIVNIFLFLVTAAVQFLLARHHQKEKRYGPSPSNNYTSGTGRRAFWKRGNRKAARGTRDAEMATTGAAPANYGHGTTVRPSHETGMTGSTMHNAGHQPFESEPKYGQPGYGNNGIAPAHHNVTSGTNY</sequence>
<keyword evidence="2" id="KW-1133">Transmembrane helix</keyword>
<feature type="transmembrane region" description="Helical" evidence="2">
    <location>
        <begin position="141"/>
        <end position="161"/>
    </location>
</feature>
<evidence type="ECO:0000256" key="1">
    <source>
        <dbReference type="SAM" id="MobiDB-lite"/>
    </source>
</evidence>
<keyword evidence="2" id="KW-0812">Transmembrane</keyword>
<proteinExistence type="predicted"/>
<dbReference type="EMBL" id="JAXLQG010000005">
    <property type="protein sequence ID" value="KAK5539691.1"/>
    <property type="molecule type" value="Genomic_DNA"/>
</dbReference>
<keyword evidence="2" id="KW-0472">Membrane</keyword>
<protein>
    <recommendedName>
        <fullName evidence="5">MARVEL domain-containing protein</fullName>
    </recommendedName>
</protein>
<dbReference type="Proteomes" id="UP001345827">
    <property type="component" value="Unassembled WGS sequence"/>
</dbReference>
<name>A0AAV9QBW7_9PEZI</name>
<keyword evidence="4" id="KW-1185">Reference proteome</keyword>
<reference evidence="3 4" key="1">
    <citation type="submission" date="2023-06" db="EMBL/GenBank/DDBJ databases">
        <title>Black Yeasts Isolated from many extreme environments.</title>
        <authorList>
            <person name="Coleine C."/>
            <person name="Stajich J.E."/>
            <person name="Selbmann L."/>
        </authorList>
    </citation>
    <scope>NUCLEOTIDE SEQUENCE [LARGE SCALE GENOMIC DNA]</scope>
    <source>
        <strain evidence="3 4">CCFEE 5887</strain>
    </source>
</reference>
<feature type="transmembrane region" description="Helical" evidence="2">
    <location>
        <begin position="54"/>
        <end position="72"/>
    </location>
</feature>
<feature type="transmembrane region" description="Helical" evidence="2">
    <location>
        <begin position="77"/>
        <end position="99"/>
    </location>
</feature>
<dbReference type="AlphaFoldDB" id="A0AAV9QBW7"/>
<accession>A0AAV9QBW7</accession>